<sequence>ACIPPRTTARNQSRGQLPAKDKKDQRSNRDSSACRFSFPLPSYHRSEPARRGGRKSQRGCSRERGATSDAANTIASSYERHGYFVQLTTDLVALSQQCMCCWSLNPFALEYNKLIIVILTQARLLVDHYQQGRRPHLPAGLRGWPAETLDERLPGAGGNVSWVGRHNRQSYRFTLLSFWCRTKHIGCSLQCPCHHPLVNPSDPLFQRPCQ</sequence>
<keyword evidence="3" id="KW-1185">Reference proteome</keyword>
<dbReference type="RefSeq" id="XP_013324002.1">
    <property type="nucleotide sequence ID" value="XM_013468548.1"/>
</dbReference>
<dbReference type="EMBL" id="LASV01000659">
    <property type="protein sequence ID" value="KKA17390.1"/>
    <property type="molecule type" value="Genomic_DNA"/>
</dbReference>
<gene>
    <name evidence="2" type="ORF">T310_8756</name>
</gene>
<feature type="region of interest" description="Disordered" evidence="1">
    <location>
        <begin position="1"/>
        <end position="68"/>
    </location>
</feature>
<dbReference type="AlphaFoldDB" id="A0A0F4YH13"/>
<evidence type="ECO:0000256" key="1">
    <source>
        <dbReference type="SAM" id="MobiDB-lite"/>
    </source>
</evidence>
<evidence type="ECO:0000313" key="3">
    <source>
        <dbReference type="Proteomes" id="UP000053958"/>
    </source>
</evidence>
<proteinExistence type="predicted"/>
<protein>
    <submittedName>
        <fullName evidence="2">Uncharacterized protein</fullName>
    </submittedName>
</protein>
<name>A0A0F4YH13_RASE3</name>
<evidence type="ECO:0000313" key="2">
    <source>
        <dbReference type="EMBL" id="KKA17390.1"/>
    </source>
</evidence>
<feature type="compositionally biased region" description="Basic and acidic residues" evidence="1">
    <location>
        <begin position="19"/>
        <end position="29"/>
    </location>
</feature>
<accession>A0A0F4YH13</accession>
<dbReference type="Proteomes" id="UP000053958">
    <property type="component" value="Unassembled WGS sequence"/>
</dbReference>
<organism evidence="2 3">
    <name type="scientific">Rasamsonia emersonii (strain ATCC 16479 / CBS 393.64 / IMI 116815)</name>
    <dbReference type="NCBI Taxonomy" id="1408163"/>
    <lineage>
        <taxon>Eukaryota</taxon>
        <taxon>Fungi</taxon>
        <taxon>Dikarya</taxon>
        <taxon>Ascomycota</taxon>
        <taxon>Pezizomycotina</taxon>
        <taxon>Eurotiomycetes</taxon>
        <taxon>Eurotiomycetidae</taxon>
        <taxon>Eurotiales</taxon>
        <taxon>Trichocomaceae</taxon>
        <taxon>Rasamsonia</taxon>
    </lineage>
</organism>
<comment type="caution">
    <text evidence="2">The sequence shown here is derived from an EMBL/GenBank/DDBJ whole genome shotgun (WGS) entry which is preliminary data.</text>
</comment>
<feature type="non-terminal residue" evidence="2">
    <location>
        <position position="1"/>
    </location>
</feature>
<dbReference type="GeneID" id="25320928"/>
<reference evidence="2 3" key="1">
    <citation type="submission" date="2015-04" db="EMBL/GenBank/DDBJ databases">
        <authorList>
            <person name="Heijne W.H."/>
            <person name="Fedorova N.D."/>
            <person name="Nierman W.C."/>
            <person name="Vollebregt A.W."/>
            <person name="Zhao Z."/>
            <person name="Wu L."/>
            <person name="Kumar M."/>
            <person name="Stam H."/>
            <person name="van den Berg M.A."/>
            <person name="Pel H.J."/>
        </authorList>
    </citation>
    <scope>NUCLEOTIDE SEQUENCE [LARGE SCALE GENOMIC DNA]</scope>
    <source>
        <strain evidence="2 3">CBS 393.64</strain>
    </source>
</reference>